<feature type="domain" description="N-acetyltransferase" evidence="1">
    <location>
        <begin position="412"/>
        <end position="543"/>
    </location>
</feature>
<reference evidence="2 3" key="2">
    <citation type="journal article" date="2010" name="Nucleic Acids Res.">
        <title>BeetleBase in 2010: revisions to provide comprehensive genomic information for Tribolium castaneum.</title>
        <authorList>
            <person name="Kim H.S."/>
            <person name="Murphy T."/>
            <person name="Xia J."/>
            <person name="Caragea D."/>
            <person name="Park Y."/>
            <person name="Beeman R.W."/>
            <person name="Lorenzen M.D."/>
            <person name="Butcher S."/>
            <person name="Manak J.R."/>
            <person name="Brown S.J."/>
        </authorList>
    </citation>
    <scope>GENOME REANNOTATION</scope>
    <source>
        <strain evidence="2 3">Georgia GA2</strain>
    </source>
</reference>
<dbReference type="PROSITE" id="PS51186">
    <property type="entry name" value="GNAT"/>
    <property type="match status" value="1"/>
</dbReference>
<dbReference type="Pfam" id="PF08445">
    <property type="entry name" value="FR47"/>
    <property type="match status" value="2"/>
</dbReference>
<dbReference type="InterPro" id="IPR013653">
    <property type="entry name" value="GCN5-like_dom"/>
</dbReference>
<gene>
    <name evidence="2" type="primary">AUGUSTUS-3.0.2_33820</name>
    <name evidence="2" type="ORF">TcasGA2_TC033820</name>
</gene>
<proteinExistence type="predicted"/>
<dbReference type="InterPro" id="IPR016181">
    <property type="entry name" value="Acyl_CoA_acyltransferase"/>
</dbReference>
<dbReference type="Pfam" id="PF18713">
    <property type="entry name" value="DUF5645"/>
    <property type="match status" value="2"/>
</dbReference>
<reference evidence="2 3" key="1">
    <citation type="journal article" date="2008" name="Nature">
        <title>The genome of the model beetle and pest Tribolium castaneum.</title>
        <authorList>
            <consortium name="Tribolium Genome Sequencing Consortium"/>
            <person name="Richards S."/>
            <person name="Gibbs R.A."/>
            <person name="Weinstock G.M."/>
            <person name="Brown S.J."/>
            <person name="Denell R."/>
            <person name="Beeman R.W."/>
            <person name="Gibbs R."/>
            <person name="Beeman R.W."/>
            <person name="Brown S.J."/>
            <person name="Bucher G."/>
            <person name="Friedrich M."/>
            <person name="Grimmelikhuijzen C.J."/>
            <person name="Klingler M."/>
            <person name="Lorenzen M."/>
            <person name="Richards S."/>
            <person name="Roth S."/>
            <person name="Schroder R."/>
            <person name="Tautz D."/>
            <person name="Zdobnov E.M."/>
            <person name="Muzny D."/>
            <person name="Gibbs R.A."/>
            <person name="Weinstock G.M."/>
            <person name="Attaway T."/>
            <person name="Bell S."/>
            <person name="Buhay C.J."/>
            <person name="Chandrabose M.N."/>
            <person name="Chavez D."/>
            <person name="Clerk-Blankenburg K.P."/>
            <person name="Cree A."/>
            <person name="Dao M."/>
            <person name="Davis C."/>
            <person name="Chacko J."/>
            <person name="Dinh H."/>
            <person name="Dugan-Rocha S."/>
            <person name="Fowler G."/>
            <person name="Garner T.T."/>
            <person name="Garnes J."/>
            <person name="Gnirke A."/>
            <person name="Hawes A."/>
            <person name="Hernandez J."/>
            <person name="Hines S."/>
            <person name="Holder M."/>
            <person name="Hume J."/>
            <person name="Jhangiani S.N."/>
            <person name="Joshi V."/>
            <person name="Khan Z.M."/>
            <person name="Jackson L."/>
            <person name="Kovar C."/>
            <person name="Kowis A."/>
            <person name="Lee S."/>
            <person name="Lewis L.R."/>
            <person name="Margolis J."/>
            <person name="Morgan M."/>
            <person name="Nazareth L.V."/>
            <person name="Nguyen N."/>
            <person name="Okwuonu G."/>
            <person name="Parker D."/>
            <person name="Richards S."/>
            <person name="Ruiz S.J."/>
            <person name="Santibanez J."/>
            <person name="Savard J."/>
            <person name="Scherer S.E."/>
            <person name="Schneider B."/>
            <person name="Sodergren E."/>
            <person name="Tautz D."/>
            <person name="Vattahil S."/>
            <person name="Villasana D."/>
            <person name="White C.S."/>
            <person name="Wright R."/>
            <person name="Park Y."/>
            <person name="Beeman R.W."/>
            <person name="Lord J."/>
            <person name="Oppert B."/>
            <person name="Lorenzen M."/>
            <person name="Brown S."/>
            <person name="Wang L."/>
            <person name="Savard J."/>
            <person name="Tautz D."/>
            <person name="Richards S."/>
            <person name="Weinstock G."/>
            <person name="Gibbs R.A."/>
            <person name="Liu Y."/>
            <person name="Worley K."/>
            <person name="Weinstock G."/>
            <person name="Elsik C.G."/>
            <person name="Reese J.T."/>
            <person name="Elhaik E."/>
            <person name="Landan G."/>
            <person name="Graur D."/>
            <person name="Arensburger P."/>
            <person name="Atkinson P."/>
            <person name="Beeman R.W."/>
            <person name="Beidler J."/>
            <person name="Brown S.J."/>
            <person name="Demuth J.P."/>
            <person name="Drury D.W."/>
            <person name="Du Y.Z."/>
            <person name="Fujiwara H."/>
            <person name="Lorenzen M."/>
            <person name="Maselli V."/>
            <person name="Osanai M."/>
            <person name="Park Y."/>
            <person name="Robertson H.M."/>
            <person name="Tu Z."/>
            <person name="Wang J.J."/>
            <person name="Wang S."/>
            <person name="Richards S."/>
            <person name="Song H."/>
            <person name="Zhang L."/>
            <person name="Sodergren E."/>
            <person name="Werner D."/>
            <person name="Stanke M."/>
            <person name="Morgenstern B."/>
            <person name="Solovyev V."/>
            <person name="Kosarev P."/>
            <person name="Brown G."/>
            <person name="Chen H.C."/>
            <person name="Ermolaeva O."/>
            <person name="Hlavina W."/>
            <person name="Kapustin Y."/>
            <person name="Kiryutin B."/>
            <person name="Kitts P."/>
            <person name="Maglott D."/>
            <person name="Pruitt K."/>
            <person name="Sapojnikov V."/>
            <person name="Souvorov A."/>
            <person name="Mackey A.J."/>
            <person name="Waterhouse R.M."/>
            <person name="Wyder S."/>
            <person name="Zdobnov E.M."/>
            <person name="Zdobnov E.M."/>
            <person name="Wyder S."/>
            <person name="Kriventseva E.V."/>
            <person name="Kadowaki T."/>
            <person name="Bork P."/>
            <person name="Aranda M."/>
            <person name="Bao R."/>
            <person name="Beermann A."/>
            <person name="Berns N."/>
            <person name="Bolognesi R."/>
            <person name="Bonneton F."/>
            <person name="Bopp D."/>
            <person name="Brown S.J."/>
            <person name="Bucher G."/>
            <person name="Butts T."/>
            <person name="Chaumot A."/>
            <person name="Denell R.E."/>
            <person name="Ferrier D.E."/>
            <person name="Friedrich M."/>
            <person name="Gordon C.M."/>
            <person name="Jindra M."/>
            <person name="Klingler M."/>
            <person name="Lan Q."/>
            <person name="Lattorff H.M."/>
            <person name="Laudet V."/>
            <person name="von Levetsow C."/>
            <person name="Liu Z."/>
            <person name="Lutz R."/>
            <person name="Lynch J.A."/>
            <person name="da Fonseca R.N."/>
            <person name="Posnien N."/>
            <person name="Reuter R."/>
            <person name="Roth S."/>
            <person name="Savard J."/>
            <person name="Schinko J.B."/>
            <person name="Schmitt C."/>
            <person name="Schoppmeier M."/>
            <person name="Schroder R."/>
            <person name="Shippy T.D."/>
            <person name="Simonnet F."/>
            <person name="Marques-Souza H."/>
            <person name="Tautz D."/>
            <person name="Tomoyasu Y."/>
            <person name="Trauner J."/>
            <person name="Van der Zee M."/>
            <person name="Vervoort M."/>
            <person name="Wittkopp N."/>
            <person name="Wimmer E.A."/>
            <person name="Yang X."/>
            <person name="Jones A.K."/>
            <person name="Sattelle D.B."/>
            <person name="Ebert P.R."/>
            <person name="Nelson D."/>
            <person name="Scott J.G."/>
            <person name="Beeman R.W."/>
            <person name="Muthukrishnan S."/>
            <person name="Kramer K.J."/>
            <person name="Arakane Y."/>
            <person name="Beeman R.W."/>
            <person name="Zhu Q."/>
            <person name="Hogenkamp D."/>
            <person name="Dixit R."/>
            <person name="Oppert B."/>
            <person name="Jiang H."/>
            <person name="Zou Z."/>
            <person name="Marshall J."/>
            <person name="Elpidina E."/>
            <person name="Vinokurov K."/>
            <person name="Oppert C."/>
            <person name="Zou Z."/>
            <person name="Evans J."/>
            <person name="Lu Z."/>
            <person name="Zhao P."/>
            <person name="Sumathipala N."/>
            <person name="Altincicek B."/>
            <person name="Vilcinskas A."/>
            <person name="Williams M."/>
            <person name="Hultmark D."/>
            <person name="Hetru C."/>
            <person name="Jiang H."/>
            <person name="Grimmelikhuijzen C.J."/>
            <person name="Hauser F."/>
            <person name="Cazzamali G."/>
            <person name="Williamson M."/>
            <person name="Park Y."/>
            <person name="Li B."/>
            <person name="Tanaka Y."/>
            <person name="Predel R."/>
            <person name="Neupert S."/>
            <person name="Schachtner J."/>
            <person name="Verleyen P."/>
            <person name="Raible F."/>
            <person name="Bork P."/>
            <person name="Friedrich M."/>
            <person name="Walden K.K."/>
            <person name="Robertson H.M."/>
            <person name="Angeli S."/>
            <person name="Foret S."/>
            <person name="Bucher G."/>
            <person name="Schuetz S."/>
            <person name="Maleszka R."/>
            <person name="Wimmer E.A."/>
            <person name="Beeman R.W."/>
            <person name="Lorenzen M."/>
            <person name="Tomoyasu Y."/>
            <person name="Miller S.C."/>
            <person name="Grossmann D."/>
            <person name="Bucher G."/>
        </authorList>
    </citation>
    <scope>NUCLEOTIDE SEQUENCE [LARGE SCALE GENOMIC DNA]</scope>
    <source>
        <strain evidence="2 3">Georgia GA2</strain>
    </source>
</reference>
<keyword evidence="3" id="KW-1185">Reference proteome</keyword>
<dbReference type="GO" id="GO:0016747">
    <property type="term" value="F:acyltransferase activity, transferring groups other than amino-acyl groups"/>
    <property type="evidence" value="ECO:0007669"/>
    <property type="project" value="InterPro"/>
</dbReference>
<evidence type="ECO:0000313" key="2">
    <source>
        <dbReference type="EMBL" id="KYB26350.1"/>
    </source>
</evidence>
<organism evidence="2 3">
    <name type="scientific">Tribolium castaneum</name>
    <name type="common">Red flour beetle</name>
    <dbReference type="NCBI Taxonomy" id="7070"/>
    <lineage>
        <taxon>Eukaryota</taxon>
        <taxon>Metazoa</taxon>
        <taxon>Ecdysozoa</taxon>
        <taxon>Arthropoda</taxon>
        <taxon>Hexapoda</taxon>
        <taxon>Insecta</taxon>
        <taxon>Pterygota</taxon>
        <taxon>Neoptera</taxon>
        <taxon>Endopterygota</taxon>
        <taxon>Coleoptera</taxon>
        <taxon>Polyphaga</taxon>
        <taxon>Cucujiformia</taxon>
        <taxon>Tenebrionidae</taxon>
        <taxon>Tenebrionidae incertae sedis</taxon>
        <taxon>Tribolium</taxon>
    </lineage>
</organism>
<dbReference type="InParanoid" id="A0A139WEG6"/>
<name>A0A139WEG6_TRICA</name>
<dbReference type="Gene3D" id="3.40.630.30">
    <property type="match status" value="4"/>
</dbReference>
<dbReference type="AlphaFoldDB" id="A0A139WEG6"/>
<evidence type="ECO:0000259" key="1">
    <source>
        <dbReference type="PROSITE" id="PS51186"/>
    </source>
</evidence>
<protein>
    <recommendedName>
        <fullName evidence="1">N-acetyltransferase domain-containing protein</fullName>
    </recommendedName>
</protein>
<dbReference type="InterPro" id="IPR053225">
    <property type="entry name" value="Acyl-CoA_N-acyltransferase"/>
</dbReference>
<dbReference type="PANTHER" id="PTHR20958:SF6">
    <property type="entry name" value="GLYCINE N-ACYLTRANSFERASE-LIKE PROTEIN"/>
    <property type="match status" value="1"/>
</dbReference>
<dbReference type="InterPro" id="IPR041506">
    <property type="entry name" value="DUF5645"/>
</dbReference>
<dbReference type="SUPFAM" id="SSF55729">
    <property type="entry name" value="Acyl-CoA N-acyltransferases (Nat)"/>
    <property type="match status" value="2"/>
</dbReference>
<dbReference type="InterPro" id="IPR000182">
    <property type="entry name" value="GNAT_dom"/>
</dbReference>
<accession>A0A139WEG6</accession>
<dbReference type="EMBL" id="KQ971354">
    <property type="protein sequence ID" value="KYB26350.1"/>
    <property type="molecule type" value="Genomic_DNA"/>
</dbReference>
<dbReference type="OMA" id="INNFIQW"/>
<evidence type="ECO:0000313" key="3">
    <source>
        <dbReference type="Proteomes" id="UP000007266"/>
    </source>
</evidence>
<sequence>MNDVLNEILDENLPKLAQIYQKHVDWAPHVLSLVHTGMRWRKSQKYHHCIKFLSLGDSWEKDGTLIVLMEFGCYDIFVFTLDEKCTNLRQGLAQTNLLNFTNGSFFCVHEKHISALLQIADDKNIKLSYAPDPYIMFVLPPEIEISIYPSGAYVKKLDATFANQINSFWAYGAPGFDLRYLESLLEMNGGFGVFLESTNEIVAWIVRHCLGHIGMLQTKEEFRKNGYAVLVTKVLAEEIRKDGIFPFATIHSIMSSPKNDILAEIPTEDLPKLALLFEKHVDWAPHVSNLIKTGICLKQSHKYCNYITFLSVETAWTEDGTIIILQTFHCYNIFVFTLDEQCINLRRGLSSTNLLNYKNEHAVFFCVHEKHIPVINQVITDLNLKATKSHVPYLMYALAPEVGRKTGTPSGVKVQKLHLGLVEQINSAWPYNFKGSEDYIGSLIEMYGGYGLFLDETNELVAWILRYNLGHVGILQTKDKYKKRGFGTHVTKVLVDNIVKEGNRPFATISATNFVSVSLFERLGFENIGECSFFKLSGFKNCDACIK</sequence>
<dbReference type="STRING" id="7070.A0A139WEG6"/>
<dbReference type="FunCoup" id="A0A139WEG6">
    <property type="interactions" value="2"/>
</dbReference>
<dbReference type="PANTHER" id="PTHR20958">
    <property type="entry name" value="GLYCINE N-ACYLTRANSFERASE-LIKE PROTEIN"/>
    <property type="match status" value="1"/>
</dbReference>
<dbReference type="Proteomes" id="UP000007266">
    <property type="component" value="Linkage group 7"/>
</dbReference>